<accession>A0AB39CHD0</accession>
<dbReference type="EMBL" id="CP158262">
    <property type="protein sequence ID" value="XDJ68535.1"/>
    <property type="molecule type" value="Genomic_DNA"/>
</dbReference>
<protein>
    <submittedName>
        <fullName evidence="2">Hydroxysqualene dehydroxylase HpnE</fullName>
        <ecNumber evidence="2">1.17.8.1</ecNumber>
    </submittedName>
</protein>
<evidence type="ECO:0000313" key="3">
    <source>
        <dbReference type="EMBL" id="XDJ46556.1"/>
    </source>
</evidence>
<organism evidence="2">
    <name type="scientific">Castellaniella ginsengisoli</name>
    <dbReference type="NCBI Taxonomy" id="546114"/>
    <lineage>
        <taxon>Bacteria</taxon>
        <taxon>Pseudomonadati</taxon>
        <taxon>Pseudomonadota</taxon>
        <taxon>Betaproteobacteria</taxon>
        <taxon>Burkholderiales</taxon>
        <taxon>Alcaligenaceae</taxon>
        <taxon>Castellaniella</taxon>
    </lineage>
</organism>
<dbReference type="Pfam" id="PF01593">
    <property type="entry name" value="Amino_oxidase"/>
    <property type="match status" value="1"/>
</dbReference>
<sequence length="441" mass="46864">MSISVIGGGWAGLAAAVRLRQAGRSVRVYEAAAAPGGRARRIEHPGLGLRLDNGQHILLGAYTDTLTLMQSLGVDPAHALLARDLALQSADGGLNLRFWPLPPPLHRLGVLLGSRGLDGWRGRRHLARVFGALAPPGIDPSMTVADWLDGLGCPPGLMARLWEPLCLAAMNTPAQAAQARLFARVLADSLGAGPAASRVLIPRDDLHGLWPDRACTLLGDRLRRQRVRSIAPDPAGGWRVDGEPCQGVILAVPAAEARRLLEPLPDAADFLNAWPALAHSAIGTLTLRLARPWRSGQPMLLLHDDPARDAWGQWLFDRSASARTDAGQRLVHVVIGTADRYAGRDPARIAAGVIAQIRGQAGAGARPPLPEVEAHALVTERRATFDAIPGLRRPGTVTPWPGLLLAGDWTDTGYPAVLEGAVRSGLRAADRLRQEASAEAA</sequence>
<dbReference type="InterPro" id="IPR050464">
    <property type="entry name" value="Zeta_carotene_desat/Oxidored"/>
</dbReference>
<dbReference type="InterPro" id="IPR002937">
    <property type="entry name" value="Amino_oxidase"/>
</dbReference>
<dbReference type="Gene3D" id="3.50.50.60">
    <property type="entry name" value="FAD/NAD(P)-binding domain"/>
    <property type="match status" value="1"/>
</dbReference>
<dbReference type="EMBL" id="CP158252">
    <property type="protein sequence ID" value="XDJ41385.1"/>
    <property type="molecule type" value="Genomic_DNA"/>
</dbReference>
<evidence type="ECO:0000313" key="2">
    <source>
        <dbReference type="EMBL" id="XDJ41385.1"/>
    </source>
</evidence>
<dbReference type="RefSeq" id="WP_368639332.1">
    <property type="nucleotide sequence ID" value="NZ_CP158252.1"/>
</dbReference>
<dbReference type="EC" id="1.17.8.1" evidence="2"/>
<dbReference type="GO" id="GO:0016491">
    <property type="term" value="F:oxidoreductase activity"/>
    <property type="evidence" value="ECO:0007669"/>
    <property type="project" value="UniProtKB-KW"/>
</dbReference>
<evidence type="ECO:0000313" key="4">
    <source>
        <dbReference type="EMBL" id="XDJ68535.1"/>
    </source>
</evidence>
<dbReference type="SUPFAM" id="SSF51905">
    <property type="entry name" value="FAD/NAD(P)-binding domain"/>
    <property type="match status" value="1"/>
</dbReference>
<dbReference type="PANTHER" id="PTHR42923:SF47">
    <property type="entry name" value="BLR3003 PROTEIN"/>
    <property type="match status" value="1"/>
</dbReference>
<feature type="domain" description="Amine oxidase" evidence="1">
    <location>
        <begin position="11"/>
        <end position="432"/>
    </location>
</feature>
<dbReference type="PANTHER" id="PTHR42923">
    <property type="entry name" value="PROTOPORPHYRINOGEN OXIDASE"/>
    <property type="match status" value="1"/>
</dbReference>
<proteinExistence type="predicted"/>
<dbReference type="InterPro" id="IPR036188">
    <property type="entry name" value="FAD/NAD-bd_sf"/>
</dbReference>
<keyword evidence="2" id="KW-0560">Oxidoreductase</keyword>
<dbReference type="EMBL" id="CP158254">
    <property type="protein sequence ID" value="XDJ46556.1"/>
    <property type="molecule type" value="Genomic_DNA"/>
</dbReference>
<name>A0AB39CHD0_9BURK</name>
<reference evidence="2" key="1">
    <citation type="submission" date="2024-05" db="EMBL/GenBank/DDBJ databases">
        <authorList>
            <person name="Luo Y.-C."/>
            <person name="Nicholds J."/>
            <person name="Mortimer T."/>
            <person name="Maboni G."/>
        </authorList>
    </citation>
    <scope>NUCLEOTIDE SEQUENCE</scope>
    <source>
        <strain evidence="4">144863</strain>
        <strain evidence="3">151836</strain>
        <strain evidence="2">153920</strain>
    </source>
</reference>
<dbReference type="AlphaFoldDB" id="A0AB39CHD0"/>
<gene>
    <name evidence="2" type="primary">hpnE</name>
    <name evidence="4" type="ORF">ABRY94_10630</name>
    <name evidence="2" type="ORF">ABRY99_10590</name>
    <name evidence="3" type="ORF">ABRZ04_09440</name>
</gene>
<dbReference type="NCBIfam" id="TIGR03467">
    <property type="entry name" value="HpnE"/>
    <property type="match status" value="1"/>
</dbReference>
<dbReference type="InterPro" id="IPR017830">
    <property type="entry name" value="SQase_HpnE"/>
</dbReference>
<evidence type="ECO:0000259" key="1">
    <source>
        <dbReference type="Pfam" id="PF01593"/>
    </source>
</evidence>